<dbReference type="InterPro" id="IPR050131">
    <property type="entry name" value="Peptidase_S8_subtilisin-like"/>
</dbReference>
<comment type="similarity">
    <text evidence="1 5">Belongs to the peptidase S8 family.</text>
</comment>
<feature type="active site" description="Charge relay system" evidence="5">
    <location>
        <position position="60"/>
    </location>
</feature>
<feature type="compositionally biased region" description="Low complexity" evidence="6">
    <location>
        <begin position="368"/>
        <end position="392"/>
    </location>
</feature>
<evidence type="ECO:0000256" key="2">
    <source>
        <dbReference type="ARBA" id="ARBA00022670"/>
    </source>
</evidence>
<proteinExistence type="inferred from homology"/>
<dbReference type="PRINTS" id="PR00723">
    <property type="entry name" value="SUBTILISIN"/>
</dbReference>
<dbReference type="PANTHER" id="PTHR43806">
    <property type="entry name" value="PEPTIDASE S8"/>
    <property type="match status" value="1"/>
</dbReference>
<dbReference type="InterPro" id="IPR036852">
    <property type="entry name" value="Peptidase_S8/S53_dom_sf"/>
</dbReference>
<feature type="compositionally biased region" description="Low complexity" evidence="6">
    <location>
        <begin position="423"/>
        <end position="437"/>
    </location>
</feature>
<dbReference type="RefSeq" id="WP_013882800.1">
    <property type="nucleotide sequence ID" value="NC_015671.1"/>
</dbReference>
<evidence type="ECO:0000259" key="9">
    <source>
        <dbReference type="Pfam" id="PF00082"/>
    </source>
</evidence>
<feature type="active site" description="Charge relay system" evidence="5">
    <location>
        <position position="263"/>
    </location>
</feature>
<dbReference type="GO" id="GO:0004252">
    <property type="term" value="F:serine-type endopeptidase activity"/>
    <property type="evidence" value="ECO:0007669"/>
    <property type="project" value="UniProtKB-UniRule"/>
</dbReference>
<sequence length="448" mass="45261" precursor="true">MTRPRTLLVGALASVLGASLAAPAQAATDTDDGLWYFTKTGMERLHREATGEGVRVAVIDTAIQTDVGDLVGTDLTVHEPSFCADEPLGTAMPAVTDSSDAAHGTTMTSLVIGTGEGVGIRGVAPDASVSFYSALTAPAGAPEGKCYPETTAYGGTVYAAAIDQAVADGADIISISLSTESPGDGDAIARALHAGVIVVAAVEPDGGRGYPAAHNGVVAVNSVGPDGKLWDGAPPGADVVAPGEGIRHITEDLRGAEEKNGSSSATAYTAAALALVWSAYPDATADQILQTLVRNTESEDHELFRDPEYGHGRVNVRHMLEKDPTRYPDENPLLDRRELSVPTYDEVQDPPPAPGASASPEPTPTPAAPATEPAPAVPSASATAAPAPSADDGAGVPVAALGAGGLLTAALAATAVVLVRRRSATPATASTHPSSAAPPDPRPHPGEE</sequence>
<dbReference type="SUPFAM" id="SSF52743">
    <property type="entry name" value="Subtilisin-like"/>
    <property type="match status" value="1"/>
</dbReference>
<dbReference type="STRING" id="593907.Celgi_0758"/>
<dbReference type="AlphaFoldDB" id="F7ZZ09"/>
<dbReference type="InterPro" id="IPR000209">
    <property type="entry name" value="Peptidase_S8/S53_dom"/>
</dbReference>
<dbReference type="KEGG" id="cga:Celgi_0758"/>
<keyword evidence="7" id="KW-0812">Transmembrane</keyword>
<dbReference type="HOGENOM" id="CLU_011263_13_3_11"/>
<dbReference type="InterPro" id="IPR015500">
    <property type="entry name" value="Peptidase_S8_subtilisin-rel"/>
</dbReference>
<feature type="domain" description="Peptidase S8/S53" evidence="9">
    <location>
        <begin position="51"/>
        <end position="312"/>
    </location>
</feature>
<dbReference type="PANTHER" id="PTHR43806:SF11">
    <property type="entry name" value="CEREVISIN-RELATED"/>
    <property type="match status" value="1"/>
</dbReference>
<keyword evidence="2 5" id="KW-0645">Protease</keyword>
<keyword evidence="7" id="KW-1133">Transmembrane helix</keyword>
<evidence type="ECO:0000256" key="7">
    <source>
        <dbReference type="SAM" id="Phobius"/>
    </source>
</evidence>
<dbReference type="CDD" id="cd00306">
    <property type="entry name" value="Peptidases_S8_S53"/>
    <property type="match status" value="1"/>
</dbReference>
<dbReference type="Proteomes" id="UP000000485">
    <property type="component" value="Chromosome"/>
</dbReference>
<feature type="active site" description="Charge relay system" evidence="5">
    <location>
        <position position="103"/>
    </location>
</feature>
<dbReference type="GO" id="GO:0006508">
    <property type="term" value="P:proteolysis"/>
    <property type="evidence" value="ECO:0007669"/>
    <property type="project" value="UniProtKB-KW"/>
</dbReference>
<feature type="region of interest" description="Disordered" evidence="6">
    <location>
        <begin position="344"/>
        <end position="392"/>
    </location>
</feature>
<evidence type="ECO:0000313" key="11">
    <source>
        <dbReference type="Proteomes" id="UP000000485"/>
    </source>
</evidence>
<feature type="transmembrane region" description="Helical" evidence="7">
    <location>
        <begin position="398"/>
        <end position="419"/>
    </location>
</feature>
<dbReference type="EMBL" id="CP002665">
    <property type="protein sequence ID" value="AEI11277.1"/>
    <property type="molecule type" value="Genomic_DNA"/>
</dbReference>
<keyword evidence="8" id="KW-0732">Signal</keyword>
<dbReference type="OrthoDB" id="3644449at2"/>
<keyword evidence="7" id="KW-0472">Membrane</keyword>
<keyword evidence="11" id="KW-1185">Reference proteome</keyword>
<evidence type="ECO:0000256" key="3">
    <source>
        <dbReference type="ARBA" id="ARBA00022801"/>
    </source>
</evidence>
<evidence type="ECO:0000256" key="6">
    <source>
        <dbReference type="SAM" id="MobiDB-lite"/>
    </source>
</evidence>
<keyword evidence="3 5" id="KW-0378">Hydrolase</keyword>
<evidence type="ECO:0000256" key="5">
    <source>
        <dbReference type="PROSITE-ProRule" id="PRU01240"/>
    </source>
</evidence>
<accession>F7ZZ09</accession>
<feature type="region of interest" description="Disordered" evidence="6">
    <location>
        <begin position="423"/>
        <end position="448"/>
    </location>
</feature>
<reference evidence="11" key="1">
    <citation type="submission" date="2011-04" db="EMBL/GenBank/DDBJ databases">
        <title>Complete sequence of Cellvibrio gilvus ATCC 13127.</title>
        <authorList>
            <person name="Lucas S."/>
            <person name="Han J."/>
            <person name="Lapidus A."/>
            <person name="Cheng J.-F."/>
            <person name="Goodwin L."/>
            <person name="Pitluck S."/>
            <person name="Peters L."/>
            <person name="Munk A."/>
            <person name="Detter J.C."/>
            <person name="Han C."/>
            <person name="Tapia R."/>
            <person name="Land M."/>
            <person name="Hauser L."/>
            <person name="Kyrpides N."/>
            <person name="Ivanova N."/>
            <person name="Ovchinnikova G."/>
            <person name="Pagani I."/>
            <person name="Mead D."/>
            <person name="Brumm P."/>
            <person name="Woyke T."/>
        </authorList>
    </citation>
    <scope>NUCLEOTIDE SEQUENCE [LARGE SCALE GENOMIC DNA]</scope>
    <source>
        <strain evidence="11">ATCC 13127 / NRRL B-14078</strain>
    </source>
</reference>
<feature type="chain" id="PRO_5003367435" evidence="8">
    <location>
        <begin position="27"/>
        <end position="448"/>
    </location>
</feature>
<evidence type="ECO:0000256" key="4">
    <source>
        <dbReference type="ARBA" id="ARBA00022825"/>
    </source>
</evidence>
<dbReference type="Gene3D" id="3.40.50.200">
    <property type="entry name" value="Peptidase S8/S53 domain"/>
    <property type="match status" value="1"/>
</dbReference>
<evidence type="ECO:0000256" key="8">
    <source>
        <dbReference type="SAM" id="SignalP"/>
    </source>
</evidence>
<gene>
    <name evidence="10" type="ordered locus">Celgi_0758</name>
</gene>
<name>F7ZZ09_CELGA</name>
<protein>
    <submittedName>
        <fullName evidence="10">Peptidase S8 and S53 subtilisin kexin sedolisin</fullName>
    </submittedName>
</protein>
<evidence type="ECO:0000313" key="10">
    <source>
        <dbReference type="EMBL" id="AEI11277.1"/>
    </source>
</evidence>
<dbReference type="eggNOG" id="COG1404">
    <property type="taxonomic scope" value="Bacteria"/>
</dbReference>
<keyword evidence="4 5" id="KW-0720">Serine protease</keyword>
<feature type="signal peptide" evidence="8">
    <location>
        <begin position="1"/>
        <end position="26"/>
    </location>
</feature>
<dbReference type="Pfam" id="PF00082">
    <property type="entry name" value="Peptidase_S8"/>
    <property type="match status" value="1"/>
</dbReference>
<dbReference type="PROSITE" id="PS51892">
    <property type="entry name" value="SUBTILASE"/>
    <property type="match status" value="1"/>
</dbReference>
<organism evidence="10 11">
    <name type="scientific">Cellulomonas gilvus (strain ATCC 13127 / NRRL B-14078)</name>
    <name type="common">Cellvibrio gilvus</name>
    <dbReference type="NCBI Taxonomy" id="593907"/>
    <lineage>
        <taxon>Bacteria</taxon>
        <taxon>Bacillati</taxon>
        <taxon>Actinomycetota</taxon>
        <taxon>Actinomycetes</taxon>
        <taxon>Micrococcales</taxon>
        <taxon>Cellulomonadaceae</taxon>
        <taxon>Cellulomonas</taxon>
    </lineage>
</organism>
<evidence type="ECO:0000256" key="1">
    <source>
        <dbReference type="ARBA" id="ARBA00011073"/>
    </source>
</evidence>